<dbReference type="InterPro" id="IPR045584">
    <property type="entry name" value="Pilin-like"/>
</dbReference>
<evidence type="ECO:0000313" key="2">
    <source>
        <dbReference type="EMBL" id="MCG5071832.1"/>
    </source>
</evidence>
<dbReference type="InterPro" id="IPR013545">
    <property type="entry name" value="T2SS_protein-GspG_C"/>
</dbReference>
<reference evidence="2" key="1">
    <citation type="submission" date="2022-01" db="EMBL/GenBank/DDBJ databases">
        <title>Genome sequence and assembly of Parabukholderia sp. RG36.</title>
        <authorList>
            <person name="Chhetri G."/>
        </authorList>
    </citation>
    <scope>NUCLEOTIDE SEQUENCE</scope>
    <source>
        <strain evidence="2">RG36</strain>
    </source>
</reference>
<protein>
    <submittedName>
        <fullName evidence="2">Type II secretion system major pseudopilin GspG</fullName>
    </submittedName>
</protein>
<dbReference type="NCBIfam" id="TIGR01710">
    <property type="entry name" value="typeII_sec_gspG"/>
    <property type="match status" value="1"/>
</dbReference>
<name>A0A9X1RL23_9BURK</name>
<sequence>MKVVVAILALSTVLIVLKIVKRPEEVKSNLAKQDIATLMQALNHYHRDKGRYPTQAQGLHALIGKPNTDPLSNIGKEGGYLERLPEDPWGNAYQYLNPGVHGEIDVFSYGQDTRHGGEGDDADLGSWE</sequence>
<organism evidence="2 3">
    <name type="scientific">Paraburkholderia tagetis</name>
    <dbReference type="NCBI Taxonomy" id="2913261"/>
    <lineage>
        <taxon>Bacteria</taxon>
        <taxon>Pseudomonadati</taxon>
        <taxon>Pseudomonadota</taxon>
        <taxon>Betaproteobacteria</taxon>
        <taxon>Burkholderiales</taxon>
        <taxon>Burkholderiaceae</taxon>
        <taxon>Paraburkholderia</taxon>
    </lineage>
</organism>
<accession>A0A9X1RL23</accession>
<dbReference type="RefSeq" id="WP_238462102.1">
    <property type="nucleotide sequence ID" value="NZ_JAKLJA010000001.1"/>
</dbReference>
<dbReference type="AlphaFoldDB" id="A0A9X1RL23"/>
<dbReference type="GO" id="GO:0015628">
    <property type="term" value="P:protein secretion by the type II secretion system"/>
    <property type="evidence" value="ECO:0007669"/>
    <property type="project" value="InterPro"/>
</dbReference>
<dbReference type="SUPFAM" id="SSF54523">
    <property type="entry name" value="Pili subunits"/>
    <property type="match status" value="1"/>
</dbReference>
<keyword evidence="3" id="KW-1185">Reference proteome</keyword>
<evidence type="ECO:0000313" key="3">
    <source>
        <dbReference type="Proteomes" id="UP001139308"/>
    </source>
</evidence>
<feature type="domain" description="Type II secretion system protein GspG C-terminal" evidence="1">
    <location>
        <begin position="18"/>
        <end position="127"/>
    </location>
</feature>
<dbReference type="Pfam" id="PF08334">
    <property type="entry name" value="T2SSG"/>
    <property type="match status" value="1"/>
</dbReference>
<dbReference type="GO" id="GO:0015627">
    <property type="term" value="C:type II protein secretion system complex"/>
    <property type="evidence" value="ECO:0007669"/>
    <property type="project" value="InterPro"/>
</dbReference>
<dbReference type="Gene3D" id="3.30.700.10">
    <property type="entry name" value="Glycoprotein, Type 4 Pilin"/>
    <property type="match status" value="1"/>
</dbReference>
<evidence type="ECO:0000259" key="1">
    <source>
        <dbReference type="Pfam" id="PF08334"/>
    </source>
</evidence>
<gene>
    <name evidence="2" type="primary">gspG</name>
    <name evidence="2" type="ORF">L5014_00410</name>
</gene>
<proteinExistence type="predicted"/>
<comment type="caution">
    <text evidence="2">The sequence shown here is derived from an EMBL/GenBank/DDBJ whole genome shotgun (WGS) entry which is preliminary data.</text>
</comment>
<dbReference type="InterPro" id="IPR010054">
    <property type="entry name" value="Type2_sec_GspG"/>
</dbReference>
<dbReference type="EMBL" id="JAKLJA010000001">
    <property type="protein sequence ID" value="MCG5071832.1"/>
    <property type="molecule type" value="Genomic_DNA"/>
</dbReference>
<dbReference type="Proteomes" id="UP001139308">
    <property type="component" value="Unassembled WGS sequence"/>
</dbReference>